<dbReference type="RefSeq" id="WP_349282521.1">
    <property type="nucleotide sequence ID" value="NZ_CBCSCU010000073.1"/>
</dbReference>
<accession>A0AAU7LYS3</accession>
<keyword evidence="1" id="KW-0614">Plasmid</keyword>
<dbReference type="AlphaFoldDB" id="A0AAU7LYS3"/>
<gene>
    <name evidence="1" type="ORF">ABLV49_23440</name>
</gene>
<reference evidence="1" key="1">
    <citation type="submission" date="2024-05" db="EMBL/GenBank/DDBJ databases">
        <authorList>
            <person name="Bunk B."/>
            <person name="Swiderski J."/>
            <person name="Sproer C."/>
            <person name="Thiel V."/>
        </authorList>
    </citation>
    <scope>NUCLEOTIDE SEQUENCE</scope>
    <source>
        <strain evidence="1">DSM 17735</strain>
        <plasmid evidence="1">p2</plasmid>
    </source>
</reference>
<name>A0AAU7LYS3_9BURK</name>
<organism evidence="1">
    <name type="scientific">Polaromonas hydrogenivorans</name>
    <dbReference type="NCBI Taxonomy" id="335476"/>
    <lineage>
        <taxon>Bacteria</taxon>
        <taxon>Pseudomonadati</taxon>
        <taxon>Pseudomonadota</taxon>
        <taxon>Betaproteobacteria</taxon>
        <taxon>Burkholderiales</taxon>
        <taxon>Comamonadaceae</taxon>
        <taxon>Polaromonas</taxon>
    </lineage>
</organism>
<protein>
    <submittedName>
        <fullName evidence="1">DUF1326 domain-containing protein</fullName>
    </submittedName>
</protein>
<dbReference type="EMBL" id="CP157677">
    <property type="protein sequence ID" value="XBP72757.1"/>
    <property type="molecule type" value="Genomic_DNA"/>
</dbReference>
<sequence length="204" mass="21277">MSTWTITGQYMETCNCAFLCPCLTSNLTAQPTEGDCKAAVALHIDKGEKDGVRLDGLSFIVMLHSPGPMGQGNIAVGLIVDEAASPPQVEAIRAIATGSAGGPMAMLAPLVGRIAGVEQRPIRFEANALVYSVSAGELVNQACEGLASVTAPGQAIGIDNVAHPVNSRLSLARATRSRFHAFGIDWEDATGMRNGHFAPFAWAG</sequence>
<geneLocation type="plasmid" evidence="1">
    <name>p2</name>
</geneLocation>
<dbReference type="Pfam" id="PF07040">
    <property type="entry name" value="DUF1326"/>
    <property type="match status" value="1"/>
</dbReference>
<proteinExistence type="predicted"/>
<evidence type="ECO:0000313" key="1">
    <source>
        <dbReference type="EMBL" id="XBP72757.1"/>
    </source>
</evidence>
<dbReference type="InterPro" id="IPR009758">
    <property type="entry name" value="DUF1326"/>
</dbReference>